<dbReference type="PANTHER" id="PTHR43625:SF40">
    <property type="entry name" value="ALDO-KETO REDUCTASE YAKC [NADP(+)]"/>
    <property type="match status" value="1"/>
</dbReference>
<evidence type="ECO:0000313" key="4">
    <source>
        <dbReference type="Proteomes" id="UP000760480"/>
    </source>
</evidence>
<dbReference type="InterPro" id="IPR036812">
    <property type="entry name" value="NAD(P)_OxRdtase_dom_sf"/>
</dbReference>
<evidence type="ECO:0000259" key="2">
    <source>
        <dbReference type="Pfam" id="PF00248"/>
    </source>
</evidence>
<accession>A0ABX1TLX3</accession>
<sequence length="327" mass="35813">MIRKNSLGRNGPYVGCLGYGAMVLEGYYGASDATQAVETIRHALDAGLTMIDSADAYGNGHNELLVGRAVKGRRDDAFIATKFGIVFDEQETGAELPTGWGFSIKINGTAAYVRKALDGSLDRLGVDVIDLWYAHYVDPITPIEETVGAMADAVRAGKVRYLGLSNVTADEVRRAHAVHPITAVQYEYSLWRREAETTLLPTLRELGIALVCWAPLGSGFLTGTVGALDKNDFRQNNPRFVAENLAMNRDRFAPLMQIARELEVTPAQLALAWLLHQGKDIFPIPGTRRPERIDENAKAADIHLNDEILKRINELARPGLAEGTTLV</sequence>
<comment type="caution">
    <text evidence="3">The sequence shown here is derived from an EMBL/GenBank/DDBJ whole genome shotgun (WGS) entry which is preliminary data.</text>
</comment>
<dbReference type="Gene3D" id="3.20.20.100">
    <property type="entry name" value="NADP-dependent oxidoreductase domain"/>
    <property type="match status" value="1"/>
</dbReference>
<dbReference type="InterPro" id="IPR020471">
    <property type="entry name" value="AKR"/>
</dbReference>
<dbReference type="InterPro" id="IPR023210">
    <property type="entry name" value="NADP_OxRdtase_dom"/>
</dbReference>
<proteinExistence type="predicted"/>
<name>A0ABX1TLX3_9GAMM</name>
<dbReference type="SUPFAM" id="SSF51430">
    <property type="entry name" value="NAD(P)-linked oxidoreductase"/>
    <property type="match status" value="1"/>
</dbReference>
<dbReference type="PRINTS" id="PR00069">
    <property type="entry name" value="ALDKETRDTASE"/>
</dbReference>
<dbReference type="Proteomes" id="UP000760480">
    <property type="component" value="Unassembled WGS sequence"/>
</dbReference>
<gene>
    <name evidence="3" type="ORF">E4P82_10970</name>
</gene>
<feature type="domain" description="NADP-dependent oxidoreductase" evidence="2">
    <location>
        <begin position="17"/>
        <end position="316"/>
    </location>
</feature>
<keyword evidence="1" id="KW-0560">Oxidoreductase</keyword>
<evidence type="ECO:0000256" key="1">
    <source>
        <dbReference type="ARBA" id="ARBA00023002"/>
    </source>
</evidence>
<protein>
    <submittedName>
        <fullName evidence="3">Aldo/keto reductase</fullName>
    </submittedName>
</protein>
<dbReference type="InterPro" id="IPR050791">
    <property type="entry name" value="Aldo-Keto_reductase"/>
</dbReference>
<organism evidence="3 4">
    <name type="scientific">Candidatus Competibacter phosphatis</name>
    <dbReference type="NCBI Taxonomy" id="221280"/>
    <lineage>
        <taxon>Bacteria</taxon>
        <taxon>Pseudomonadati</taxon>
        <taxon>Pseudomonadota</taxon>
        <taxon>Gammaproteobacteria</taxon>
        <taxon>Candidatus Competibacteraceae</taxon>
        <taxon>Candidatus Competibacter</taxon>
    </lineage>
</organism>
<dbReference type="PANTHER" id="PTHR43625">
    <property type="entry name" value="AFLATOXIN B1 ALDEHYDE REDUCTASE"/>
    <property type="match status" value="1"/>
</dbReference>
<reference evidence="3 4" key="1">
    <citation type="submission" date="2019-03" db="EMBL/GenBank/DDBJ databases">
        <title>Metabolic reconstructions from genomes of highly enriched 'Candidatus Accumulibacter' and 'Candidatus Competibacter' bioreactor populations.</title>
        <authorList>
            <person name="Annavajhala M.K."/>
            <person name="Welles L."/>
            <person name="Abbas B."/>
            <person name="Sorokin D."/>
            <person name="Park H."/>
            <person name="Van Loosdrecht M."/>
            <person name="Chandran K."/>
        </authorList>
    </citation>
    <scope>NUCLEOTIDE SEQUENCE [LARGE SCALE GENOMIC DNA]</scope>
    <source>
        <strain evidence="3 4">SBR_G</strain>
    </source>
</reference>
<dbReference type="Pfam" id="PF00248">
    <property type="entry name" value="Aldo_ket_red"/>
    <property type="match status" value="1"/>
</dbReference>
<keyword evidence="4" id="KW-1185">Reference proteome</keyword>
<evidence type="ECO:0000313" key="3">
    <source>
        <dbReference type="EMBL" id="NMQ19674.1"/>
    </source>
</evidence>
<dbReference type="EMBL" id="SPMZ01000029">
    <property type="protein sequence ID" value="NMQ19674.1"/>
    <property type="molecule type" value="Genomic_DNA"/>
</dbReference>